<dbReference type="Proteomes" id="UP000092460">
    <property type="component" value="Unassembled WGS sequence"/>
</dbReference>
<proteinExistence type="predicted"/>
<protein>
    <submittedName>
        <fullName evidence="1">Uncharacterized protein</fullName>
    </submittedName>
</protein>
<dbReference type="EnsemblMetazoa" id="GPPI015137-RA">
    <property type="protein sequence ID" value="GPPI015137-PA"/>
    <property type="gene ID" value="GPPI015137"/>
</dbReference>
<dbReference type="AlphaFoldDB" id="A0A1B0B0W8"/>
<organism evidence="1 2">
    <name type="scientific">Glossina palpalis gambiensis</name>
    <dbReference type="NCBI Taxonomy" id="67801"/>
    <lineage>
        <taxon>Eukaryota</taxon>
        <taxon>Metazoa</taxon>
        <taxon>Ecdysozoa</taxon>
        <taxon>Arthropoda</taxon>
        <taxon>Hexapoda</taxon>
        <taxon>Insecta</taxon>
        <taxon>Pterygota</taxon>
        <taxon>Neoptera</taxon>
        <taxon>Endopterygota</taxon>
        <taxon>Diptera</taxon>
        <taxon>Brachycera</taxon>
        <taxon>Muscomorpha</taxon>
        <taxon>Hippoboscoidea</taxon>
        <taxon>Glossinidae</taxon>
        <taxon>Glossina</taxon>
    </lineage>
</organism>
<sequence length="78" mass="8941">MDKMHSKENFLDGFSNAAESCSLFRTMFFFSKPMSVCYFRPLQSHRTSGGNPPKLSLHIMSGDRDNVTKQISSSYYFT</sequence>
<name>A0A1B0B0W8_9MUSC</name>
<dbReference type="EMBL" id="JXJN01006867">
    <property type="status" value="NOT_ANNOTATED_CDS"/>
    <property type="molecule type" value="Genomic_DNA"/>
</dbReference>
<evidence type="ECO:0000313" key="2">
    <source>
        <dbReference type="Proteomes" id="UP000092460"/>
    </source>
</evidence>
<keyword evidence="2" id="KW-1185">Reference proteome</keyword>
<reference evidence="2" key="1">
    <citation type="submission" date="2015-01" db="EMBL/GenBank/DDBJ databases">
        <authorList>
            <person name="Aksoy S."/>
            <person name="Warren W."/>
            <person name="Wilson R.K."/>
        </authorList>
    </citation>
    <scope>NUCLEOTIDE SEQUENCE [LARGE SCALE GENOMIC DNA]</scope>
    <source>
        <strain evidence="2">IAEA</strain>
    </source>
</reference>
<evidence type="ECO:0000313" key="1">
    <source>
        <dbReference type="EnsemblMetazoa" id="GPPI015137-PA"/>
    </source>
</evidence>
<accession>A0A1B0B0W8</accession>
<dbReference type="VEuPathDB" id="VectorBase:GPPI015137"/>
<reference evidence="1" key="2">
    <citation type="submission" date="2020-05" db="UniProtKB">
        <authorList>
            <consortium name="EnsemblMetazoa"/>
        </authorList>
    </citation>
    <scope>IDENTIFICATION</scope>
    <source>
        <strain evidence="1">IAEA</strain>
    </source>
</reference>